<proteinExistence type="predicted"/>
<evidence type="ECO:0000313" key="2">
    <source>
        <dbReference type="EMBL" id="GLR66351.1"/>
    </source>
</evidence>
<dbReference type="Proteomes" id="UP001156641">
    <property type="component" value="Unassembled WGS sequence"/>
</dbReference>
<feature type="transmembrane region" description="Helical" evidence="1">
    <location>
        <begin position="424"/>
        <end position="449"/>
    </location>
</feature>
<keyword evidence="1" id="KW-0472">Membrane</keyword>
<keyword evidence="3" id="KW-1185">Reference proteome</keyword>
<dbReference type="EMBL" id="BSOS01000017">
    <property type="protein sequence ID" value="GLR66351.1"/>
    <property type="molecule type" value="Genomic_DNA"/>
</dbReference>
<comment type="caution">
    <text evidence="2">The sequence shown here is derived from an EMBL/GenBank/DDBJ whole genome shotgun (WGS) entry which is preliminary data.</text>
</comment>
<feature type="transmembrane region" description="Helical" evidence="1">
    <location>
        <begin position="251"/>
        <end position="278"/>
    </location>
</feature>
<accession>A0ABQ6A1P3</accession>
<protein>
    <recommendedName>
        <fullName evidence="4">Membrane protein YfhO</fullName>
    </recommendedName>
</protein>
<keyword evidence="1" id="KW-1133">Transmembrane helix</keyword>
<feature type="transmembrane region" description="Helical" evidence="1">
    <location>
        <begin position="18"/>
        <end position="37"/>
    </location>
</feature>
<feature type="transmembrane region" description="Helical" evidence="1">
    <location>
        <begin position="483"/>
        <end position="503"/>
    </location>
</feature>
<feature type="transmembrane region" description="Helical" evidence="1">
    <location>
        <begin position="455"/>
        <end position="476"/>
    </location>
</feature>
<evidence type="ECO:0000256" key="1">
    <source>
        <dbReference type="SAM" id="Phobius"/>
    </source>
</evidence>
<sequence>MDAATNTPSFAQRHKTPLLLLTLLPVLANAIALSGLFNNDPTLQFIGLGQHMRPGLISGPMSWVDPSVAFITQPVGHLAASDWLHGIIPWWNPYAGVGMPMAAETQTSAFFLPFILLLHFNTGWLLLRILLQIGSGVFSYILFAELGLTRTAAFLGGALFALSPEFFLCPSAPIAPLPFLPLLLLGIEYSARAANQSKPMGWSLIPIACAYSFYAGNPEVAYFDGLLAGFWSLWRFFVLPPNARLPFAGKLSLGIGISLGLCAPLLLPSIGYLAIAYIGPHTGYFQKIWLEPTGVPLQIFPYLYGKLGNPPPAALFTAYDRGFIRVPGWAGPAILVLIFAALLRPRVQLKSLRLVLLFWIVLWEARYLGVAPVMWLMNHIPGIATTDSTRYSGPAVNFAIFVLSAFAFSDYQRLPALSRTRLSAILLTLGAIILAAVLPVTGFILTWYRLRPHDLLAASVMGAFGSVALIIVYLELSQPKHRNLLLTALLAGPLVTFILPQFAGFRSEKIDMSPIQYLQSHAGASRMVSLGPLDFNFPARYNIASINYSALPAPLLWTDHLANHLFPQTDLSTYSGSQPGQRDALRERLPAYEAIGVRYVVTTPGDNFFWANQFQPVYTAPRNSTQNLFPGGPSLAGLVTTTFPFSAIGAMSVVAGTYFGTARGPVVATLCAAGNCVTATADAGTAADNAPLIFTFPTPLNIPPRAKITYRFSHPSGTPLAIWYAPAPIHRVKPVISLIEASNGPAPVLVFRDATAAIFELPQAAPYAQTADANCAVTIISRQNIQTSCPTASVLTRRELFYPGWTATANNTPIALSQAGLFQSVAVPAGNASIKFSYAPPHIRLACALALLAGFLWAVCGYAGLRRKAA</sequence>
<gene>
    <name evidence="2" type="ORF">GCM10010909_10310</name>
</gene>
<organism evidence="2 3">
    <name type="scientific">Acidocella aquatica</name>
    <dbReference type="NCBI Taxonomy" id="1922313"/>
    <lineage>
        <taxon>Bacteria</taxon>
        <taxon>Pseudomonadati</taxon>
        <taxon>Pseudomonadota</taxon>
        <taxon>Alphaproteobacteria</taxon>
        <taxon>Acetobacterales</taxon>
        <taxon>Acidocellaceae</taxon>
        <taxon>Acidocella</taxon>
    </lineage>
</organism>
<name>A0ABQ6A1P3_9PROT</name>
<evidence type="ECO:0000313" key="3">
    <source>
        <dbReference type="Proteomes" id="UP001156641"/>
    </source>
</evidence>
<feature type="transmembrane region" description="Helical" evidence="1">
    <location>
        <begin position="326"/>
        <end position="343"/>
    </location>
</feature>
<feature type="transmembrane region" description="Helical" evidence="1">
    <location>
        <begin position="221"/>
        <end position="239"/>
    </location>
</feature>
<feature type="transmembrane region" description="Helical" evidence="1">
    <location>
        <begin position="355"/>
        <end position="375"/>
    </location>
</feature>
<feature type="transmembrane region" description="Helical" evidence="1">
    <location>
        <begin position="137"/>
        <end position="161"/>
    </location>
</feature>
<dbReference type="RefSeq" id="WP_284257032.1">
    <property type="nucleotide sequence ID" value="NZ_BSOS01000017.1"/>
</dbReference>
<feature type="transmembrane region" description="Helical" evidence="1">
    <location>
        <begin position="395"/>
        <end position="412"/>
    </location>
</feature>
<keyword evidence="1" id="KW-0812">Transmembrane</keyword>
<feature type="transmembrane region" description="Helical" evidence="1">
    <location>
        <begin position="843"/>
        <end position="865"/>
    </location>
</feature>
<reference evidence="3" key="1">
    <citation type="journal article" date="2019" name="Int. J. Syst. Evol. Microbiol.">
        <title>The Global Catalogue of Microorganisms (GCM) 10K type strain sequencing project: providing services to taxonomists for standard genome sequencing and annotation.</title>
        <authorList>
            <consortium name="The Broad Institute Genomics Platform"/>
            <consortium name="The Broad Institute Genome Sequencing Center for Infectious Disease"/>
            <person name="Wu L."/>
            <person name="Ma J."/>
        </authorList>
    </citation>
    <scope>NUCLEOTIDE SEQUENCE [LARGE SCALE GENOMIC DNA]</scope>
    <source>
        <strain evidence="3">NBRC 112502</strain>
    </source>
</reference>
<feature type="transmembrane region" description="Helical" evidence="1">
    <location>
        <begin position="109"/>
        <end position="130"/>
    </location>
</feature>
<evidence type="ECO:0008006" key="4">
    <source>
        <dbReference type="Google" id="ProtNLM"/>
    </source>
</evidence>